<dbReference type="Pfam" id="PF15463">
    <property type="entry name" value="ECM11"/>
    <property type="match status" value="1"/>
</dbReference>
<dbReference type="InterPro" id="IPR053029">
    <property type="entry name" value="RNA_pol_I-specific_init_factor"/>
</dbReference>
<protein>
    <recommendedName>
        <fullName evidence="2">Extracellular mutant protein 11 C-terminal domain-containing protein</fullName>
    </recommendedName>
</protein>
<dbReference type="PANTHER" id="PTHR28244">
    <property type="entry name" value="RNA POLYMERASE I-SPECIFIC TRANSCRIPTION INITIATION FACTOR RRN11"/>
    <property type="match status" value="1"/>
</dbReference>
<evidence type="ECO:0000256" key="1">
    <source>
        <dbReference type="SAM" id="MobiDB-lite"/>
    </source>
</evidence>
<dbReference type="GO" id="GO:0017025">
    <property type="term" value="F:TBP-class protein binding"/>
    <property type="evidence" value="ECO:0007669"/>
    <property type="project" value="TreeGrafter"/>
</dbReference>
<feature type="region of interest" description="Disordered" evidence="1">
    <location>
        <begin position="1"/>
        <end position="57"/>
    </location>
</feature>
<feature type="compositionally biased region" description="Acidic residues" evidence="1">
    <location>
        <begin position="308"/>
        <end position="319"/>
    </location>
</feature>
<feature type="compositionally biased region" description="Basic and acidic residues" evidence="1">
    <location>
        <begin position="362"/>
        <end position="395"/>
    </location>
</feature>
<feature type="region of interest" description="Disordered" evidence="1">
    <location>
        <begin position="94"/>
        <end position="400"/>
    </location>
</feature>
<keyword evidence="4" id="KW-1185">Reference proteome</keyword>
<evidence type="ECO:0000313" key="3">
    <source>
        <dbReference type="EMBL" id="OGE54006.1"/>
    </source>
</evidence>
<dbReference type="Proteomes" id="UP000177622">
    <property type="component" value="Unassembled WGS sequence"/>
</dbReference>
<feature type="compositionally biased region" description="Basic and acidic residues" evidence="1">
    <location>
        <begin position="320"/>
        <end position="336"/>
    </location>
</feature>
<name>A0A1F5LLM3_PENAI</name>
<comment type="caution">
    <text evidence="3">The sequence shown here is derived from an EMBL/GenBank/DDBJ whole genome shotgun (WGS) entry which is preliminary data.</text>
</comment>
<proteinExistence type="predicted"/>
<gene>
    <name evidence="3" type="ORF">PENARI_c007G09383</name>
</gene>
<feature type="compositionally biased region" description="Polar residues" evidence="1">
    <location>
        <begin position="107"/>
        <end position="117"/>
    </location>
</feature>
<dbReference type="GeneID" id="34575845"/>
<accession>A0A1F5LLM3</accession>
<dbReference type="AlphaFoldDB" id="A0A1F5LLM3"/>
<dbReference type="STRING" id="1835702.A0A1F5LLM3"/>
<organism evidence="3 4">
    <name type="scientific">Penicillium arizonense</name>
    <dbReference type="NCBI Taxonomy" id="1835702"/>
    <lineage>
        <taxon>Eukaryota</taxon>
        <taxon>Fungi</taxon>
        <taxon>Dikarya</taxon>
        <taxon>Ascomycota</taxon>
        <taxon>Pezizomycotina</taxon>
        <taxon>Eurotiomycetes</taxon>
        <taxon>Eurotiomycetidae</taxon>
        <taxon>Eurotiales</taxon>
        <taxon>Aspergillaceae</taxon>
        <taxon>Penicillium</taxon>
    </lineage>
</organism>
<dbReference type="PANTHER" id="PTHR28244:SF1">
    <property type="entry name" value="RNA POLYMERASE I-SPECIFIC TRANSCRIPTION INITIATION FACTOR RRN11"/>
    <property type="match status" value="1"/>
</dbReference>
<dbReference type="GO" id="GO:0070860">
    <property type="term" value="C:RNA polymerase I core factor complex"/>
    <property type="evidence" value="ECO:0007669"/>
    <property type="project" value="TreeGrafter"/>
</dbReference>
<dbReference type="OrthoDB" id="2159786at2759"/>
<feature type="compositionally biased region" description="Basic and acidic residues" evidence="1">
    <location>
        <begin position="7"/>
        <end position="19"/>
    </location>
</feature>
<sequence length="541" mass="60377">MGVGDYVHSREAGQPRAPDKVAAQSRQQRAEQVRIDGPPTQLVHPSHPVTNGKGIPLEFPGASQFPNQPRTIPAHTVQRDVFDTDVEAIDDSTVAGTSVCGFDDNKSQAASSTNAAYTNPDPQPTYQSRPVRHTYGSQWYDGLGDQAMKTMGFDSDDLVGFDSPMTSDGGDDEKTDEVATGWQASHKPRTTEQPLSKRLENFWSQSKKRTSSRQPANVDSIPEPQPQPQFKPQAKPRKLGQMLPPTGARKVVLPPNGSATPRTRFSPPKPSLLEQLDQKLDRSPTRHSSQPPPELGRTLSITGFQTDSDIDGSGSDDDMDHTIRANGKRESDHSRNVFDMTSLTDLDADETMQDPFYTNESTTHESTHEPTHEPTRASTRPRRDTVIHSKKRELEADYPPDLLYQKSFSELQAEPFEKAPTPPPPVQSPPLPPEPAYVPDTQSPQNAVSHLLGLTQQERQTYLSHMSMDEWEDCGDQMIDRFTHLLSEMRNLRRARRRTAAVFEAEVKRRHDQVETQNLELTNKLTEMRSGGAEVLRGRSQ</sequence>
<dbReference type="GO" id="GO:0042790">
    <property type="term" value="P:nucleolar large rRNA transcription by RNA polymerase I"/>
    <property type="evidence" value="ECO:0007669"/>
    <property type="project" value="TreeGrafter"/>
</dbReference>
<feature type="domain" description="Extracellular mutant protein 11 C-terminal" evidence="2">
    <location>
        <begin position="397"/>
        <end position="536"/>
    </location>
</feature>
<dbReference type="EMBL" id="LXJU01000007">
    <property type="protein sequence ID" value="OGE54006.1"/>
    <property type="molecule type" value="Genomic_DNA"/>
</dbReference>
<evidence type="ECO:0000313" key="4">
    <source>
        <dbReference type="Proteomes" id="UP000177622"/>
    </source>
</evidence>
<dbReference type="GO" id="GO:0001164">
    <property type="term" value="F:RNA polymerase I core promoter sequence-specific DNA binding"/>
    <property type="evidence" value="ECO:0007669"/>
    <property type="project" value="TreeGrafter"/>
</dbReference>
<reference evidence="3 4" key="1">
    <citation type="journal article" date="2016" name="Sci. Rep.">
        <title>Penicillium arizonense, a new, genome sequenced fungal species, reveals a high chemical diversity in secreted metabolites.</title>
        <authorList>
            <person name="Grijseels S."/>
            <person name="Nielsen J.C."/>
            <person name="Randelovic M."/>
            <person name="Nielsen J."/>
            <person name="Nielsen K.F."/>
            <person name="Workman M."/>
            <person name="Frisvad J.C."/>
        </authorList>
    </citation>
    <scope>NUCLEOTIDE SEQUENCE [LARGE SCALE GENOMIC DNA]</scope>
    <source>
        <strain evidence="3 4">CBS 141311</strain>
    </source>
</reference>
<dbReference type="InterPro" id="IPR029178">
    <property type="entry name" value="Ecm11_C"/>
</dbReference>
<evidence type="ECO:0000259" key="2">
    <source>
        <dbReference type="Pfam" id="PF15463"/>
    </source>
</evidence>
<dbReference type="RefSeq" id="XP_022489443.1">
    <property type="nucleotide sequence ID" value="XM_022631111.1"/>
</dbReference>